<dbReference type="EMBL" id="CAJFCJ010000031">
    <property type="protein sequence ID" value="CAD5125998.1"/>
    <property type="molecule type" value="Genomic_DNA"/>
</dbReference>
<dbReference type="GO" id="GO:0016887">
    <property type="term" value="F:ATP hydrolysis activity"/>
    <property type="evidence" value="ECO:0007669"/>
    <property type="project" value="InterPro"/>
</dbReference>
<feature type="region of interest" description="Disordered" evidence="1">
    <location>
        <begin position="297"/>
        <end position="326"/>
    </location>
</feature>
<feature type="region of interest" description="Disordered" evidence="1">
    <location>
        <begin position="433"/>
        <end position="454"/>
    </location>
</feature>
<dbReference type="OrthoDB" id="6153391at2759"/>
<feature type="compositionally biased region" description="Polar residues" evidence="1">
    <location>
        <begin position="980"/>
        <end position="989"/>
    </location>
</feature>
<feature type="compositionally biased region" description="Basic and acidic residues" evidence="1">
    <location>
        <begin position="1317"/>
        <end position="1330"/>
    </location>
</feature>
<feature type="region of interest" description="Disordered" evidence="1">
    <location>
        <begin position="344"/>
        <end position="363"/>
    </location>
</feature>
<gene>
    <name evidence="2" type="ORF">DGYR_LOCUS13287</name>
</gene>
<evidence type="ECO:0000313" key="2">
    <source>
        <dbReference type="EMBL" id="CAD5125998.1"/>
    </source>
</evidence>
<organism evidence="2 3">
    <name type="scientific">Dimorphilus gyrociliatus</name>
    <dbReference type="NCBI Taxonomy" id="2664684"/>
    <lineage>
        <taxon>Eukaryota</taxon>
        <taxon>Metazoa</taxon>
        <taxon>Spiralia</taxon>
        <taxon>Lophotrochozoa</taxon>
        <taxon>Annelida</taxon>
        <taxon>Polychaeta</taxon>
        <taxon>Polychaeta incertae sedis</taxon>
        <taxon>Dinophilidae</taxon>
        <taxon>Dimorphilus</taxon>
    </lineage>
</organism>
<feature type="region of interest" description="Disordered" evidence="1">
    <location>
        <begin position="1317"/>
        <end position="1337"/>
    </location>
</feature>
<feature type="region of interest" description="Disordered" evidence="1">
    <location>
        <begin position="475"/>
        <end position="495"/>
    </location>
</feature>
<feature type="compositionally biased region" description="Polar residues" evidence="1">
    <location>
        <begin position="836"/>
        <end position="845"/>
    </location>
</feature>
<feature type="compositionally biased region" description="Polar residues" evidence="1">
    <location>
        <begin position="866"/>
        <end position="880"/>
    </location>
</feature>
<dbReference type="InterPro" id="IPR031248">
    <property type="entry name" value="RNF213"/>
</dbReference>
<dbReference type="GO" id="GO:0004842">
    <property type="term" value="F:ubiquitin-protein transferase activity"/>
    <property type="evidence" value="ECO:0007669"/>
    <property type="project" value="InterPro"/>
</dbReference>
<feature type="region of interest" description="Disordered" evidence="1">
    <location>
        <begin position="590"/>
        <end position="609"/>
    </location>
</feature>
<feature type="compositionally biased region" description="Basic and acidic residues" evidence="1">
    <location>
        <begin position="346"/>
        <end position="363"/>
    </location>
</feature>
<feature type="compositionally biased region" description="Polar residues" evidence="1">
    <location>
        <begin position="889"/>
        <end position="936"/>
    </location>
</feature>
<proteinExistence type="predicted"/>
<feature type="compositionally biased region" description="Low complexity" evidence="1">
    <location>
        <begin position="297"/>
        <end position="308"/>
    </location>
</feature>
<feature type="region of interest" description="Disordered" evidence="1">
    <location>
        <begin position="819"/>
        <end position="941"/>
    </location>
</feature>
<dbReference type="Proteomes" id="UP000549394">
    <property type="component" value="Unassembled WGS sequence"/>
</dbReference>
<comment type="caution">
    <text evidence="2">The sequence shown here is derived from an EMBL/GenBank/DDBJ whole genome shotgun (WGS) entry which is preliminary data.</text>
</comment>
<feature type="region of interest" description="Disordered" evidence="1">
    <location>
        <begin position="978"/>
        <end position="999"/>
    </location>
</feature>
<accession>A0A7I8WCU7</accession>
<sequence>MKDCTGCGADNSAFPLNINFCPFCAKAVGSVVRGEYSRPRTLSSSGTFSKVVPVGGLQRSKNNWPEMETRRKIQAKGIKSDRTSIIPNNSRDYEQVQTRNTVKRNRQPNENCKAKRSKEANDIIIPIIEMTLASISGLTNENSVEKSNKILIPIEPAPEIDDIEMIDNETVDVNVGRTPLTGTSPFEIITTRASDMLQAAVIRGSLDTGDKKLSDLKLAVETGKVAMIKMTKNMIINAEIQKFPIEIIATGTIETINGNFSRNSANDLENRLPLNSKEIGTSNLRTENETTTIKIASATALTSETSTTDENTAANASQDSKADSENKLTCSFREVDLNNETVNIETTERNTSKYSKNDSDNENELKVDTGVFYRPENSMTNFENEIVCVSEENSQDLKIETEPVEVAAINISKDDTANYENKISRVLKNKESGNELKAKSNESVEASTSRDSEENVKDFKVENIILNTSSDLIDSKNESLSDQKENSTDLRKETKNNISKKVEVACIGASQDSMNNPENELVGTSIENTEDSKLKTECIESTSTNLSEETTIDCDDGIADVSKEYSDGSVMVYNSEENAVDNRIEIEKVTTDTSESTTTSTSDDSITSSENEFFSCASEDTIDDSKMGTNSLEAGTVNLSQDIKIDSENFDNAKRNTEEFSTEIENAKTEITESSTTVSQDFTSDMENEITNVLKENKTKFKLESENVELDVVNTASNSSIELEDSVTNSENELTCTSMIISERDFANISKNRSDASEIKVESVAPKIPDMIEPAAPNSSHCTAVDSEYENLSNHKENSNNLKIETEVVERILQISKPSTNMSGNEMNISKEKMVQRTSQNSTATKILEKTAIDEEATTDAETGPSEKSNPKIDTNSTVECSKRAAKTGKTSKSSLNETNMKSSNNSQCEEKSTAVQVNSNFTDSVKISDSPTNNENSKRETLKPNKFHLDKKRLSDRFRMTKVGVVDEHGQIVERSRAECNSLSSGDQSLKKSKTSSEMNSVLLDREIAEMSKEQCIQLLTNSGGADRISSEMLLNYIKQHEDFKKEHLARLEEESKKELQSLENDSTSKKTKKREHFTAALVANTKQFHEKMIQVLDKRIIDLTLDESMGKTNSLDNIFLKALLEPSDTASNDNLDIENCDKCFVISPSEEMFMGVRSSECENTGYTPTAAQKIQDICSTVEKIAISDSEIEQVIATASPMDEDENGDESLECSNEPEISFELNEERVEDQTHEEDECQRIFEINRLTKKLQDEKLSQEKLRTITPFIARKSQSKASIENKVAPRLSLAKMMQNIEDIFAREEILRIFDNLSNEEKKGETGHESSVDRPKKKRDRRKRRSVKFTEDIVEEPVDDNTLKIIFYSVLCKSLFGIGNDRKLCITFYNEVQEYLGEFHYDVEIYQPFPLDLCLGRVEILLPKDLVINFLEYKYGIEENGIISETDYEDFVDFHKHNGCNRFCTKTDLEDFSHNNCLVVFDGFLYPQSKELLITEVISRHKEIFSNQSIKEITSMGICYFMPKYKHFEGVNEKFCFRKASQFLNTIHSSLKTYGHHADEKELVKEVLRNYITLCRLTIENDINNADPQNVIDRICCAVVSCVLVVEFDLSLEIAPLELLALESTKDLGYILELLRDNFSGSLKFIDRSMEKLLNMCVESKNEALCDSWVFVMPLYNYLVRGINISRGKCFDFKHRERKWWDIDWCYELMTKVKQRICELGPNRSLELSDNFRMSLESDLHSCCMFIATRPMHFLPKIFISATIRPEIMLASLCFWIRMFINLQQNERIYRSLSGLLHAIHYVLPIRVKDLKESKLLTDRDWFIMSEIALDSLKVVQKQIGNLYHWDGKKLDSVELFQSLVSFNLQVLSGFSFPMREPSQKILEKLVDRLEDYIGRWMNACFSLDIFFKDPNAFIMKEARELGFYSNLLRTCPQNGYVYEKFSRFIKFHIASRIGIFRSTPEAVIEVYCCSEFSYYHKDVEEIFNEESFKALDYLLQNTPNNLFRIAYANVDRYIQVLTFALRKTLPKSCERLMKHLYMWPCFPHYLSFYRNLKQDQPSETQNLFKGIMNGLLSTAIRVIKKIYDGSISVGVFQDVSNSPFLSIVLMEIQKAGQLSRCTDLSLSMFQIKTVVRVMSLRDEEWTTFKAKIHSLNGFDKVLEMSNIKIKLPMDFILSPHLIFSDFCFPRQLENRNSRVKLKTTTFSPGIVKIMEKCTKLSENPRYQGFLKIFYEKVKKKINRIEQGSDESPEKYSRWAENFYTGNLTFNDMDDMIDLVNKDILLAQKEFELAMRITKTSNSDIILTRIDQLNLFASLEKSTEAGRVFLLIREAYELLGDFNITKEYFNVKDKDCRIFGISPDVVDLQRWLQNTSRKQTNTLDVLQKFREFVVWLNINIPSLTLIKEIVDLSLMSDPCTLAIEKISAFYEAVFEYTPLIQELEESDDLVDETVEPIWLTVKIDDTIITSFPNVDQQLEWVRELQESFRTIEILIQQNVKDINKLSIYEISTCKDTNPSKAVGLTIEDETRRTLNLTEMNGLRDLLMLVNNYEIKNDNEMGHHFVSLLEAMSYLASALKDLHDSGNLLYSDCKFTLFEKARGNFNMTLNFGVPIILTGKPNVTLLEHVVDVCEELDNTLVEWTDIIDYKRSQYQLLNFFTALQLFYLRKRFALIWTHPEIANIDRELTNMLSLLYDCSESDIRKGVTEASVAYEKLRLMKKAHVTVDKHVSDEELSELDKDIRRASIREELLGIGYAEELVSVAAEKFITIFDLEDATDMAIIYCMENDKSKNDTTVAASKKTIKKKKKKKGKLNKSFENQFIELKCANLLRKTKSMDSKKSTLLKVMKYEKYAQMSMGFTLKELWRHFSKGTYETHDILSFDHLGVILREIQITPNFTDFDMPSPLAVGSPNLIVLSPMDDIWQIFFSIYFAGDNSECPTASQVLLCSDRTTPEAIELMYRKAAFDSKRLYSFVNSERLSSESAEVLEKMFKKLHETGESDEMKITIFCRSRNDQECKLIRDLANFKINSASLSVLDLGTIRNKLEIALKVSTDLSESAASLDQNQSTVRLVISSKTKSGKSLFIEEIKKTFFESFKDGRFSSINLNCSCPDLHFMVQTLYSLSESGLKDPATIFHLNLAERKYKEIDTTLFSLLILGKLVDIDGRVWTKRPEHLYIIEALESSNDFYKILKYIPRLPPISSPQTIEPDSTSEA</sequence>
<keyword evidence="3" id="KW-1185">Reference proteome</keyword>
<evidence type="ECO:0000313" key="3">
    <source>
        <dbReference type="Proteomes" id="UP000549394"/>
    </source>
</evidence>
<dbReference type="PANTHER" id="PTHR22605">
    <property type="entry name" value="RZ-TYPE DOMAIN-CONTAINING PROTEIN"/>
    <property type="match status" value="1"/>
</dbReference>
<feature type="compositionally biased region" description="Low complexity" evidence="1">
    <location>
        <begin position="591"/>
        <end position="609"/>
    </location>
</feature>
<protein>
    <submittedName>
        <fullName evidence="2">DgyrCDS14179</fullName>
    </submittedName>
</protein>
<reference evidence="2 3" key="1">
    <citation type="submission" date="2020-08" db="EMBL/GenBank/DDBJ databases">
        <authorList>
            <person name="Hejnol A."/>
        </authorList>
    </citation>
    <scope>NUCLEOTIDE SEQUENCE [LARGE SCALE GENOMIC DNA]</scope>
</reference>
<evidence type="ECO:0000256" key="1">
    <source>
        <dbReference type="SAM" id="MobiDB-lite"/>
    </source>
</evidence>
<dbReference type="PANTHER" id="PTHR22605:SF16">
    <property type="entry name" value="E3 UBIQUITIN-PROTEIN LIGASE RNF213"/>
    <property type="match status" value="1"/>
</dbReference>
<feature type="compositionally biased region" description="Polar residues" evidence="1">
    <location>
        <begin position="819"/>
        <end position="828"/>
    </location>
</feature>
<name>A0A7I8WCU7_9ANNE</name>
<feature type="compositionally biased region" description="Polar residues" evidence="1">
    <location>
        <begin position="309"/>
        <end position="319"/>
    </location>
</feature>